<evidence type="ECO:0000313" key="3">
    <source>
        <dbReference type="EMBL" id="CDW98181.1"/>
    </source>
</evidence>
<keyword evidence="4" id="KW-1185">Reference proteome</keyword>
<dbReference type="EMBL" id="CCFA01002904">
    <property type="protein sequence ID" value="CDW98181.1"/>
    <property type="molecule type" value="Genomic_DNA"/>
</dbReference>
<dbReference type="Proteomes" id="UP000242770">
    <property type="component" value="Unassembled WGS sequence"/>
</dbReference>
<accession>A0A0F7S734</accession>
<name>A0A0F7S734_9BASI</name>
<dbReference type="AlphaFoldDB" id="A0A0F7S734"/>
<reference evidence="3" key="2">
    <citation type="submission" date="2014-06" db="EMBL/GenBank/DDBJ databases">
        <authorList>
            <person name="Berkman J.Paul."/>
        </authorList>
    </citation>
    <scope>NUCLEOTIDE SEQUENCE [LARGE SCALE GENOMIC DNA]</scope>
</reference>
<reference evidence="2" key="3">
    <citation type="submission" date="2014-06" db="EMBL/GenBank/DDBJ databases">
        <authorList>
            <person name="Ju J."/>
            <person name="Zhang J."/>
        </authorList>
    </citation>
    <scope>NUCLEOTIDE SEQUENCE</scope>
    <source>
        <strain evidence="2">SscI8</strain>
    </source>
</reference>
<evidence type="ECO:0000313" key="2">
    <source>
        <dbReference type="EMBL" id="CDU24768.1"/>
    </source>
</evidence>
<organism evidence="3 4">
    <name type="scientific">Sporisorium scitamineum</name>
    <dbReference type="NCBI Taxonomy" id="49012"/>
    <lineage>
        <taxon>Eukaryota</taxon>
        <taxon>Fungi</taxon>
        <taxon>Dikarya</taxon>
        <taxon>Basidiomycota</taxon>
        <taxon>Ustilaginomycotina</taxon>
        <taxon>Ustilaginomycetes</taxon>
        <taxon>Ustilaginales</taxon>
        <taxon>Ustilaginaceae</taxon>
        <taxon>Sporisorium</taxon>
    </lineage>
</organism>
<evidence type="ECO:0000313" key="4">
    <source>
        <dbReference type="Proteomes" id="UP000242770"/>
    </source>
</evidence>
<dbReference type="EMBL" id="LK056680">
    <property type="protein sequence ID" value="CDU24768.1"/>
    <property type="molecule type" value="Genomic_DNA"/>
</dbReference>
<feature type="compositionally biased region" description="Basic residues" evidence="1">
    <location>
        <begin position="48"/>
        <end position="58"/>
    </location>
</feature>
<dbReference type="OrthoDB" id="2552805at2759"/>
<feature type="compositionally biased region" description="Basic and acidic residues" evidence="1">
    <location>
        <begin position="101"/>
        <end position="111"/>
    </location>
</feature>
<sequence>MVAKTTRPTPTSSSSAALTSKPKSSIQASSLSSQSSKPTSLVQSSAKKTLKAAKKKSNKFRDSEKRELLDGQTSQLLASTTTDGRGTGEGERDPFSYAVESKADQRRTRRQVDETALALDMLMKS</sequence>
<gene>
    <name evidence="3" type="primary">SSCI49170.1</name>
    <name evidence="2" type="ORF">SPSC_04601</name>
</gene>
<dbReference type="STRING" id="49012.A0A0F7S734"/>
<feature type="region of interest" description="Disordered" evidence="1">
    <location>
        <begin position="1"/>
        <end position="111"/>
    </location>
</feature>
<evidence type="ECO:0000256" key="1">
    <source>
        <dbReference type="SAM" id="MobiDB-lite"/>
    </source>
</evidence>
<protein>
    <submittedName>
        <fullName evidence="3">Uncharacterized protein</fullName>
    </submittedName>
</protein>
<reference evidence="4" key="1">
    <citation type="submission" date="2014-06" db="EMBL/GenBank/DDBJ databases">
        <authorList>
            <person name="Berkman P.J."/>
        </authorList>
    </citation>
    <scope>NUCLEOTIDE SEQUENCE [LARGE SCALE GENOMIC DNA]</scope>
</reference>
<feature type="compositionally biased region" description="Basic and acidic residues" evidence="1">
    <location>
        <begin position="59"/>
        <end position="69"/>
    </location>
</feature>
<proteinExistence type="predicted"/>
<feature type="compositionally biased region" description="Low complexity" evidence="1">
    <location>
        <begin position="1"/>
        <end position="47"/>
    </location>
</feature>